<dbReference type="EMBL" id="OU963895">
    <property type="protein sequence ID" value="CAH2985634.1"/>
    <property type="molecule type" value="Genomic_DNA"/>
</dbReference>
<keyword evidence="2" id="KW-0732">Signal</keyword>
<evidence type="ECO:0000313" key="3">
    <source>
        <dbReference type="EMBL" id="CAH2985634.1"/>
    </source>
</evidence>
<feature type="compositionally biased region" description="Basic residues" evidence="1">
    <location>
        <begin position="185"/>
        <end position="194"/>
    </location>
</feature>
<gene>
    <name evidence="3" type="ORF">CHILSU_LOCUS5445</name>
</gene>
<feature type="region of interest" description="Disordered" evidence="1">
    <location>
        <begin position="184"/>
        <end position="208"/>
    </location>
</feature>
<proteinExistence type="predicted"/>
<sequence>MARVVVVAYLLATALLARVYGARYGSDYSLHMPAYGDDEQPSIDRDEYRAHSPDYKYEEDFKGKTEQSAGGQINEAESWRRSIRKQRRKVDDDFILNDEEKFEPDDDIHKAKSVIRFTKHRPRYKSHKFDENDDSPRFLKRRVRDRSNIVPELSDEREIRDDKDNFLDESKSLVNKNKQFTYRTKSVRARRRPRDRLERHRPSDDDEIEMREMGKERNLDIWPQLDQDQEIAEQRRLDFEGVTRPRLLAPIRPLEPPSGDEEPALVRSFQGKNQERSQYNDNYSDYYDMKRAMNVKNKLPSMRRTQDAETKWTTPSSVAERELSALLGSHRQRKDTMDVATIDANVIREPSSSNPSSQGASSKLPATFPPHALDPRLDAPWNEFIATNSACQPLPSLWIICLALMKYLERYCMIVCRTKDLCSLLKPTL</sequence>
<reference evidence="3" key="1">
    <citation type="submission" date="2021-12" db="EMBL/GenBank/DDBJ databases">
        <authorList>
            <person name="King R."/>
        </authorList>
    </citation>
    <scope>NUCLEOTIDE SEQUENCE</scope>
</reference>
<organism evidence="3 4">
    <name type="scientific">Chilo suppressalis</name>
    <name type="common">Asiatic rice borer moth</name>
    <dbReference type="NCBI Taxonomy" id="168631"/>
    <lineage>
        <taxon>Eukaryota</taxon>
        <taxon>Metazoa</taxon>
        <taxon>Ecdysozoa</taxon>
        <taxon>Arthropoda</taxon>
        <taxon>Hexapoda</taxon>
        <taxon>Insecta</taxon>
        <taxon>Pterygota</taxon>
        <taxon>Neoptera</taxon>
        <taxon>Endopterygota</taxon>
        <taxon>Lepidoptera</taxon>
        <taxon>Glossata</taxon>
        <taxon>Ditrysia</taxon>
        <taxon>Pyraloidea</taxon>
        <taxon>Crambidae</taxon>
        <taxon>Crambinae</taxon>
        <taxon>Chilo</taxon>
    </lineage>
</organism>
<feature type="region of interest" description="Disordered" evidence="1">
    <location>
        <begin position="347"/>
        <end position="369"/>
    </location>
</feature>
<evidence type="ECO:0008006" key="5">
    <source>
        <dbReference type="Google" id="ProtNLM"/>
    </source>
</evidence>
<dbReference type="Proteomes" id="UP001153292">
    <property type="component" value="Chromosome 2"/>
</dbReference>
<accession>A0ABN8LDL4</accession>
<evidence type="ECO:0000256" key="2">
    <source>
        <dbReference type="SAM" id="SignalP"/>
    </source>
</evidence>
<keyword evidence="4" id="KW-1185">Reference proteome</keyword>
<evidence type="ECO:0000256" key="1">
    <source>
        <dbReference type="SAM" id="MobiDB-lite"/>
    </source>
</evidence>
<name>A0ABN8LDL4_CHISP</name>
<feature type="chain" id="PRO_5046493751" description="Seminal fluid protein" evidence="2">
    <location>
        <begin position="22"/>
        <end position="429"/>
    </location>
</feature>
<feature type="compositionally biased region" description="Low complexity" evidence="1">
    <location>
        <begin position="351"/>
        <end position="362"/>
    </location>
</feature>
<feature type="signal peptide" evidence="2">
    <location>
        <begin position="1"/>
        <end position="21"/>
    </location>
</feature>
<evidence type="ECO:0000313" key="4">
    <source>
        <dbReference type="Proteomes" id="UP001153292"/>
    </source>
</evidence>
<protein>
    <recommendedName>
        <fullName evidence="5">Seminal fluid protein</fullName>
    </recommendedName>
</protein>